<protein>
    <submittedName>
        <fullName evidence="2">Uncharacterized protein</fullName>
    </submittedName>
</protein>
<name>A0A059B4E8_EUCGR</name>
<organism evidence="2">
    <name type="scientific">Eucalyptus grandis</name>
    <name type="common">Flooded gum</name>
    <dbReference type="NCBI Taxonomy" id="71139"/>
    <lineage>
        <taxon>Eukaryota</taxon>
        <taxon>Viridiplantae</taxon>
        <taxon>Streptophyta</taxon>
        <taxon>Embryophyta</taxon>
        <taxon>Tracheophyta</taxon>
        <taxon>Spermatophyta</taxon>
        <taxon>Magnoliopsida</taxon>
        <taxon>eudicotyledons</taxon>
        <taxon>Gunneridae</taxon>
        <taxon>Pentapetalae</taxon>
        <taxon>rosids</taxon>
        <taxon>malvids</taxon>
        <taxon>Myrtales</taxon>
        <taxon>Myrtaceae</taxon>
        <taxon>Myrtoideae</taxon>
        <taxon>Eucalypteae</taxon>
        <taxon>Eucalyptus</taxon>
    </lineage>
</organism>
<feature type="region of interest" description="Disordered" evidence="1">
    <location>
        <begin position="1"/>
        <end position="33"/>
    </location>
</feature>
<dbReference type="Gramene" id="KCW60894">
    <property type="protein sequence ID" value="KCW60894"/>
    <property type="gene ID" value="EUGRSUZ_H03632"/>
</dbReference>
<sequence>MSEALHDREMHRRRNDEAHLDDSSTSISKSSHAGDLESFIEKVAKFRKQNHPTLHSLEHSVQHQKLNILCHRHLKLHPWIRVKRFFRKGLACIPCLFRYAHPCSSQDDAW</sequence>
<feature type="compositionally biased region" description="Basic and acidic residues" evidence="1">
    <location>
        <begin position="1"/>
        <end position="22"/>
    </location>
</feature>
<dbReference type="InParanoid" id="A0A059B4E8"/>
<gene>
    <name evidence="2" type="ORF">EUGRSUZ_H03632</name>
</gene>
<dbReference type="EMBL" id="KK198760">
    <property type="protein sequence ID" value="KCW60894.1"/>
    <property type="molecule type" value="Genomic_DNA"/>
</dbReference>
<proteinExistence type="predicted"/>
<accession>A0A059B4E8</accession>
<dbReference type="AlphaFoldDB" id="A0A059B4E8"/>
<reference evidence="2" key="1">
    <citation type="submission" date="2013-07" db="EMBL/GenBank/DDBJ databases">
        <title>The genome of Eucalyptus grandis.</title>
        <authorList>
            <person name="Schmutz J."/>
            <person name="Hayes R."/>
            <person name="Myburg A."/>
            <person name="Tuskan G."/>
            <person name="Grattapaglia D."/>
            <person name="Rokhsar D.S."/>
        </authorList>
    </citation>
    <scope>NUCLEOTIDE SEQUENCE</scope>
    <source>
        <tissue evidence="2">Leaf extractions</tissue>
    </source>
</reference>
<evidence type="ECO:0000313" key="2">
    <source>
        <dbReference type="EMBL" id="KCW60894.1"/>
    </source>
</evidence>
<evidence type="ECO:0000256" key="1">
    <source>
        <dbReference type="SAM" id="MobiDB-lite"/>
    </source>
</evidence>